<reference evidence="5 6" key="1">
    <citation type="submission" date="2016-03" db="EMBL/GenBank/DDBJ databases">
        <title>Mechanisms controlling the formation of the plant cell surface in tip-growing cells are functionally conserved among land plants.</title>
        <authorList>
            <person name="Honkanen S."/>
            <person name="Jones V.A."/>
            <person name="Morieri G."/>
            <person name="Champion C."/>
            <person name="Hetherington A.J."/>
            <person name="Kelly S."/>
            <person name="Saint-Marcoux D."/>
            <person name="Proust H."/>
            <person name="Prescott H."/>
            <person name="Dolan L."/>
        </authorList>
    </citation>
    <scope>NUCLEOTIDE SEQUENCE [LARGE SCALE GENOMIC DNA]</scope>
    <source>
        <strain evidence="6">cv. Tak-1 and cv. Tak-2</strain>
        <tissue evidence="5">Whole gametophyte</tissue>
    </source>
</reference>
<keyword evidence="2" id="KW-0679">Respiratory chain</keyword>
<dbReference type="EMBL" id="LVLJ01002258">
    <property type="protein sequence ID" value="OAE26084.1"/>
    <property type="molecule type" value="Genomic_DNA"/>
</dbReference>
<keyword evidence="2" id="KW-0496">Mitochondrion</keyword>
<dbReference type="AlphaFoldDB" id="A0A176VZ53"/>
<evidence type="ECO:0000313" key="7">
    <source>
        <dbReference type="Proteomes" id="UP001162541"/>
    </source>
</evidence>
<proteinExistence type="inferred from homology"/>
<accession>A0A176VZ53</accession>
<dbReference type="Proteomes" id="UP000077202">
    <property type="component" value="Unassembled WGS sequence"/>
</dbReference>
<dbReference type="PANTHER" id="PTHR12910">
    <property type="entry name" value="NADH-UBIQUINONE OXIDOREDUCTASE SUBUNIT B17.2"/>
    <property type="match status" value="1"/>
</dbReference>
<dbReference type="InterPro" id="IPR007763">
    <property type="entry name" value="NDUFA12"/>
</dbReference>
<dbReference type="Pfam" id="PF05071">
    <property type="entry name" value="NDUFA12"/>
    <property type="match status" value="1"/>
</dbReference>
<dbReference type="GO" id="GO:0005743">
    <property type="term" value="C:mitochondrial inner membrane"/>
    <property type="evidence" value="ECO:0007669"/>
    <property type="project" value="UniProtKB-SubCell"/>
</dbReference>
<evidence type="ECO:0000256" key="2">
    <source>
        <dbReference type="RuleBase" id="RU363103"/>
    </source>
</evidence>
<evidence type="ECO:0000256" key="1">
    <source>
        <dbReference type="ARBA" id="ARBA00007355"/>
    </source>
</evidence>
<evidence type="ECO:0000313" key="6">
    <source>
        <dbReference type="Proteomes" id="UP000077202"/>
    </source>
</evidence>
<protein>
    <recommendedName>
        <fullName evidence="2">NADH dehydrogenase [ubiquinone] 1 alpha subcomplex subunit 12</fullName>
    </recommendedName>
</protein>
<dbReference type="GO" id="GO:0006979">
    <property type="term" value="P:response to oxidative stress"/>
    <property type="evidence" value="ECO:0007669"/>
    <property type="project" value="TreeGrafter"/>
</dbReference>
<comment type="similarity">
    <text evidence="1 2">Belongs to the complex I NDUFA12 subunit family.</text>
</comment>
<dbReference type="EMBL" id="AP019870">
    <property type="protein sequence ID" value="BBN11317.1"/>
    <property type="molecule type" value="Genomic_DNA"/>
</dbReference>
<evidence type="ECO:0000313" key="5">
    <source>
        <dbReference type="EMBL" id="OAE26084.1"/>
    </source>
</evidence>
<gene>
    <name evidence="5" type="ORF">AXG93_1480s1080</name>
    <name evidence="4" type="ORF">Mp_5g10860</name>
</gene>
<dbReference type="Proteomes" id="UP001162541">
    <property type="component" value="Chromosome 5"/>
</dbReference>
<keyword evidence="2" id="KW-0813">Transport</keyword>
<reference evidence="7" key="3">
    <citation type="journal article" date="2020" name="Curr. Biol.">
        <title>Chromatin organization in early land plants reveals an ancestral association between H3K27me3, transposons, and constitutive heterochromatin.</title>
        <authorList>
            <person name="Montgomery S.A."/>
            <person name="Tanizawa Y."/>
            <person name="Galik B."/>
            <person name="Wang N."/>
            <person name="Ito T."/>
            <person name="Mochizuki T."/>
            <person name="Akimcheva S."/>
            <person name="Bowman J.L."/>
            <person name="Cognat V."/>
            <person name="Marechal-Drouard L."/>
            <person name="Ekker H."/>
            <person name="Hong S.F."/>
            <person name="Kohchi T."/>
            <person name="Lin S.S."/>
            <person name="Liu L.D."/>
            <person name="Nakamura Y."/>
            <person name="Valeeva L.R."/>
            <person name="Shakirov E.V."/>
            <person name="Shippen D.E."/>
            <person name="Wei W.L."/>
            <person name="Yagura M."/>
            <person name="Yamaoka S."/>
            <person name="Yamato K.T."/>
            <person name="Liu C."/>
            <person name="Berger F."/>
        </authorList>
    </citation>
    <scope>NUCLEOTIDE SEQUENCE [LARGE SCALE GENOMIC DNA]</scope>
    <source>
        <strain evidence="7">Tak-1</strain>
    </source>
</reference>
<keyword evidence="6" id="KW-1185">Reference proteome</keyword>
<dbReference type="GO" id="GO:0045271">
    <property type="term" value="C:respiratory chain complex I"/>
    <property type="evidence" value="ECO:0007669"/>
    <property type="project" value="InterPro"/>
</dbReference>
<feature type="compositionally biased region" description="Polar residues" evidence="3">
    <location>
        <begin position="184"/>
        <end position="197"/>
    </location>
</feature>
<sequence length="208" mass="23424">MFRRLVSKLRSYSGRVKVGVDKYGNSYYRRPENVDGALVEKRWVEFNAEPDPTTVPVEWTSWLSGTRKEAPTKQEILDLEAHRQNVRMAAALYEKEEEIRRVKAKLSQQGLKADDLSLEDMQVMLRQISGGESRQDGSDKFTPGELSHSKYTKGRDGKESAEPSVWHPRTSRATNDASGKAPSVNPSDGRSSDSHGQGDNFEPGTWRP</sequence>
<name>A0A176VZ53_MARPO</name>
<keyword evidence="2" id="KW-0472">Membrane</keyword>
<comment type="subcellular location">
    <subcellularLocation>
        <location evidence="2">Mitochondrion inner membrane</location>
        <topology evidence="2">Peripheral membrane protein</topology>
        <orientation evidence="2">Matrix side</orientation>
    </subcellularLocation>
</comment>
<evidence type="ECO:0000313" key="4">
    <source>
        <dbReference type="EMBL" id="BBN11317.1"/>
    </source>
</evidence>
<organism evidence="5 6">
    <name type="scientific">Marchantia polymorpha subsp. ruderalis</name>
    <dbReference type="NCBI Taxonomy" id="1480154"/>
    <lineage>
        <taxon>Eukaryota</taxon>
        <taxon>Viridiplantae</taxon>
        <taxon>Streptophyta</taxon>
        <taxon>Embryophyta</taxon>
        <taxon>Marchantiophyta</taxon>
        <taxon>Marchantiopsida</taxon>
        <taxon>Marchantiidae</taxon>
        <taxon>Marchantiales</taxon>
        <taxon>Marchantiaceae</taxon>
        <taxon>Marchantia</taxon>
    </lineage>
</organism>
<reference evidence="4" key="2">
    <citation type="journal article" date="2019" name="Curr. Biol.">
        <title>Chromatin organization in early land plants reveals an ancestral association between H3K27me3, transposons, and constitutive heterochromatin.</title>
        <authorList>
            <person name="Montgomery S.A."/>
            <person name="Tanizawa Y."/>
            <person name="Galik B."/>
            <person name="Wang N."/>
            <person name="Ito T."/>
            <person name="Mochizuki T."/>
            <person name="Akimcheva S."/>
            <person name="Bowman J."/>
            <person name="Cognat V."/>
            <person name="Drouard L."/>
            <person name="Ekker H."/>
            <person name="Houng S."/>
            <person name="Kohchi T."/>
            <person name="Lin S."/>
            <person name="Liu L.D."/>
            <person name="Nakamura Y."/>
            <person name="Valeeva L.R."/>
            <person name="Shakirov E.V."/>
            <person name="Shippen D.E."/>
            <person name="Wei W."/>
            <person name="Yagura M."/>
            <person name="Yamaoka S."/>
            <person name="Yamato K.T."/>
            <person name="Liu C."/>
            <person name="Berger F."/>
        </authorList>
    </citation>
    <scope>NUCLEOTIDE SEQUENCE [LARGE SCALE GENOMIC DNA]</scope>
    <source>
        <strain evidence="4">Tak-1</strain>
    </source>
</reference>
<evidence type="ECO:0000256" key="3">
    <source>
        <dbReference type="SAM" id="MobiDB-lite"/>
    </source>
</evidence>
<keyword evidence="2" id="KW-0999">Mitochondrion inner membrane</keyword>
<comment type="function">
    <text evidence="2">Accessory subunit of the mitochondrial membrane respiratory chain NADH dehydrogenase (Complex I), that is believed not to be involved in catalysis. Complex I functions in the transfer of electrons from NADH to the respiratory chain. The immediate electron acceptor for the enzyme is believed to be ubiquinone.</text>
</comment>
<dbReference type="PANTHER" id="PTHR12910:SF1">
    <property type="entry name" value="NADH DEHYDROGENASE [UBIQUINONE] 1 ALPHA SUBCOMPLEX SUBUNIT 12"/>
    <property type="match status" value="1"/>
</dbReference>
<feature type="region of interest" description="Disordered" evidence="3">
    <location>
        <begin position="127"/>
        <end position="208"/>
    </location>
</feature>
<keyword evidence="2" id="KW-0249">Electron transport</keyword>